<feature type="binding site" evidence="7 9">
    <location>
        <position position="142"/>
    </location>
    <ligand>
        <name>substrate</name>
    </ligand>
</feature>
<feature type="active site" description="Proton acceptor; specific for D-alanine" evidence="7">
    <location>
        <position position="44"/>
    </location>
</feature>
<dbReference type="InterPro" id="IPR009006">
    <property type="entry name" value="Ala_racemase/Decarboxylase_C"/>
</dbReference>
<evidence type="ECO:0000256" key="6">
    <source>
        <dbReference type="ARBA" id="ARBA00072221"/>
    </source>
</evidence>
<dbReference type="GO" id="GO:0005829">
    <property type="term" value="C:cytosol"/>
    <property type="evidence" value="ECO:0007669"/>
    <property type="project" value="TreeGrafter"/>
</dbReference>
<dbReference type="GO" id="GO:0009252">
    <property type="term" value="P:peptidoglycan biosynthetic process"/>
    <property type="evidence" value="ECO:0007669"/>
    <property type="project" value="TreeGrafter"/>
</dbReference>
<evidence type="ECO:0000259" key="10">
    <source>
        <dbReference type="SMART" id="SM01005"/>
    </source>
</evidence>
<organism evidence="11 12">
    <name type="scientific">Streptomyces misionensis</name>
    <dbReference type="NCBI Taxonomy" id="67331"/>
    <lineage>
        <taxon>Bacteria</taxon>
        <taxon>Bacillati</taxon>
        <taxon>Actinomycetota</taxon>
        <taxon>Actinomycetes</taxon>
        <taxon>Kitasatosporales</taxon>
        <taxon>Streptomycetaceae</taxon>
        <taxon>Streptomyces</taxon>
    </lineage>
</organism>
<keyword evidence="5 7" id="KW-0413">Isomerase</keyword>
<dbReference type="InterPro" id="IPR000821">
    <property type="entry name" value="Ala_racemase"/>
</dbReference>
<comment type="cofactor">
    <cofactor evidence="2 7 8">
        <name>pyridoxal 5'-phosphate</name>
        <dbReference type="ChEBI" id="CHEBI:597326"/>
    </cofactor>
</comment>
<dbReference type="GO" id="GO:0008784">
    <property type="term" value="F:alanine racemase activity"/>
    <property type="evidence" value="ECO:0007669"/>
    <property type="project" value="UniProtKB-UniRule"/>
</dbReference>
<dbReference type="EMBL" id="VOGW01000016">
    <property type="protein sequence ID" value="TWV57146.1"/>
    <property type="molecule type" value="Genomic_DNA"/>
</dbReference>
<dbReference type="PRINTS" id="PR00992">
    <property type="entry name" value="ALARACEMASE"/>
</dbReference>
<dbReference type="PANTHER" id="PTHR30511">
    <property type="entry name" value="ALANINE RACEMASE"/>
    <property type="match status" value="1"/>
</dbReference>
<dbReference type="InterPro" id="IPR020622">
    <property type="entry name" value="Ala_racemase_pyridoxalP-BS"/>
</dbReference>
<comment type="function">
    <text evidence="7">Catalyzes the interconversion of L-alanine and D-alanine. May also act on other amino acids.</text>
</comment>
<evidence type="ECO:0000256" key="7">
    <source>
        <dbReference type="HAMAP-Rule" id="MF_01201"/>
    </source>
</evidence>
<dbReference type="InterPro" id="IPR029066">
    <property type="entry name" value="PLP-binding_barrel"/>
</dbReference>
<dbReference type="UniPathway" id="UPA00042">
    <property type="reaction ID" value="UER00497"/>
</dbReference>
<dbReference type="InterPro" id="IPR011079">
    <property type="entry name" value="Ala_racemase_C"/>
</dbReference>
<comment type="catalytic activity">
    <reaction evidence="1 7">
        <text>L-alanine = D-alanine</text>
        <dbReference type="Rhea" id="RHEA:20249"/>
        <dbReference type="ChEBI" id="CHEBI:57416"/>
        <dbReference type="ChEBI" id="CHEBI:57972"/>
        <dbReference type="EC" id="5.1.1.1"/>
    </reaction>
</comment>
<dbReference type="GO" id="GO:0030632">
    <property type="term" value="P:D-alanine biosynthetic process"/>
    <property type="evidence" value="ECO:0007669"/>
    <property type="project" value="UniProtKB-UniRule"/>
</dbReference>
<evidence type="ECO:0000256" key="2">
    <source>
        <dbReference type="ARBA" id="ARBA00001933"/>
    </source>
</evidence>
<reference evidence="11" key="1">
    <citation type="journal article" date="2019" name="Microbiol. Resour. Announc.">
        <title>Draft Genomic Sequences of Streptomyces misionensis and Streptomyces albidoflavus, bacteria applied for phytopathogen biocontrol.</title>
        <authorList>
            <person name="Pylro V."/>
            <person name="Dias A."/>
            <person name="Andreote F."/>
            <person name="Varani A."/>
            <person name="Andreote C."/>
            <person name="Bernardo E."/>
            <person name="Martins T."/>
        </authorList>
    </citation>
    <scope>NUCLEOTIDE SEQUENCE [LARGE SCALE GENOMIC DNA]</scope>
    <source>
        <strain evidence="11">66</strain>
    </source>
</reference>
<evidence type="ECO:0000256" key="4">
    <source>
        <dbReference type="ARBA" id="ARBA00022898"/>
    </source>
</evidence>
<dbReference type="FunFam" id="2.40.37.10:FF:000015">
    <property type="entry name" value="Alanine racemase"/>
    <property type="match status" value="1"/>
</dbReference>
<dbReference type="SUPFAM" id="SSF50621">
    <property type="entry name" value="Alanine racemase C-terminal domain-like"/>
    <property type="match status" value="1"/>
</dbReference>
<dbReference type="HAMAP" id="MF_01201">
    <property type="entry name" value="Ala_racemase"/>
    <property type="match status" value="1"/>
</dbReference>
<keyword evidence="4 7" id="KW-0663">Pyridoxal phosphate</keyword>
<dbReference type="EC" id="5.1.1.1" evidence="3 7"/>
<evidence type="ECO:0000256" key="8">
    <source>
        <dbReference type="PIRSR" id="PIRSR600821-50"/>
    </source>
</evidence>
<protein>
    <recommendedName>
        <fullName evidence="6 7">Alanine racemase</fullName>
        <ecNumber evidence="3 7">5.1.1.1</ecNumber>
    </recommendedName>
</protein>
<sequence length="389" mass="40830">MTETAAVPTALLRARAEIDLGALRANVRTLRARVGDLAVMAVVKADGYGHGAVRCARAAVEAGATWLGTATPEEALALRAAGLTQRALCWLWVPGGPWRQAIEADIDVSLSGMWALREVTEAARAAGRTARVQLKADTGLGRNGCQPGADWAELVAAALRAEAEGLVRVTGLWSHFACADEPGHPSIAAQLTRFREMVAYAEGQGVRPEVRHIANSPATLTLPETHFDLVRPGIAMYGLSPSPEIGTPADFGLRPVMTLSASLALVKRVPGEHGVSYGHHYVTPGPTTLGLVPLGYGDGIPRHASGAGPVLVDGKWRTVAGRVAMDQFVVDLGGDEPPVGSRAVLFGPGEGGEPTAEDWAAACGTIGYEIVTRIGSRVPRVYVNEEERG</sequence>
<comment type="pathway">
    <text evidence="7">Amino-acid biosynthesis; D-alanine biosynthesis; D-alanine from L-alanine: step 1/1.</text>
</comment>
<dbReference type="Pfam" id="PF00842">
    <property type="entry name" value="Ala_racemase_C"/>
    <property type="match status" value="1"/>
</dbReference>
<dbReference type="NCBIfam" id="TIGR00492">
    <property type="entry name" value="alr"/>
    <property type="match status" value="1"/>
</dbReference>
<evidence type="ECO:0000256" key="9">
    <source>
        <dbReference type="PIRSR" id="PIRSR600821-52"/>
    </source>
</evidence>
<dbReference type="PANTHER" id="PTHR30511:SF0">
    <property type="entry name" value="ALANINE RACEMASE, CATABOLIC-RELATED"/>
    <property type="match status" value="1"/>
</dbReference>
<evidence type="ECO:0000313" key="12">
    <source>
        <dbReference type="Proteomes" id="UP000320481"/>
    </source>
</evidence>
<evidence type="ECO:0000256" key="5">
    <source>
        <dbReference type="ARBA" id="ARBA00023235"/>
    </source>
</evidence>
<dbReference type="InterPro" id="IPR001608">
    <property type="entry name" value="Ala_racemase_N"/>
</dbReference>
<dbReference type="AlphaFoldDB" id="A0A5C6K469"/>
<feature type="active site" description="Proton acceptor; specific for L-alanine" evidence="7">
    <location>
        <position position="277"/>
    </location>
</feature>
<dbReference type="Gene3D" id="2.40.37.10">
    <property type="entry name" value="Lyase, Ornithine Decarboxylase, Chain A, domain 1"/>
    <property type="match status" value="1"/>
</dbReference>
<dbReference type="FunFam" id="3.20.20.10:FF:000002">
    <property type="entry name" value="Alanine racemase"/>
    <property type="match status" value="1"/>
</dbReference>
<dbReference type="Pfam" id="PF01168">
    <property type="entry name" value="Ala_racemase_N"/>
    <property type="match status" value="1"/>
</dbReference>
<feature type="modified residue" description="N6-(pyridoxal phosphate)lysine" evidence="7 8">
    <location>
        <position position="44"/>
    </location>
</feature>
<comment type="similarity">
    <text evidence="7">Belongs to the alanine racemase family.</text>
</comment>
<dbReference type="PROSITE" id="PS00395">
    <property type="entry name" value="ALANINE_RACEMASE"/>
    <property type="match status" value="1"/>
</dbReference>
<proteinExistence type="inferred from homology"/>
<evidence type="ECO:0000256" key="1">
    <source>
        <dbReference type="ARBA" id="ARBA00000316"/>
    </source>
</evidence>
<name>A0A5C6K469_9ACTN</name>
<dbReference type="GO" id="GO:0030170">
    <property type="term" value="F:pyridoxal phosphate binding"/>
    <property type="evidence" value="ECO:0007669"/>
    <property type="project" value="UniProtKB-UniRule"/>
</dbReference>
<comment type="caution">
    <text evidence="11">The sequence shown here is derived from an EMBL/GenBank/DDBJ whole genome shotgun (WGS) entry which is preliminary data.</text>
</comment>
<evidence type="ECO:0000313" key="11">
    <source>
        <dbReference type="EMBL" id="TWV57146.1"/>
    </source>
</evidence>
<dbReference type="SMART" id="SM01005">
    <property type="entry name" value="Ala_racemase_C"/>
    <property type="match status" value="1"/>
</dbReference>
<gene>
    <name evidence="11" type="primary">alr</name>
    <name evidence="11" type="ORF">FRZ03_03140</name>
</gene>
<dbReference type="Gene3D" id="3.20.20.10">
    <property type="entry name" value="Alanine racemase"/>
    <property type="match status" value="1"/>
</dbReference>
<dbReference type="RefSeq" id="WP_146463591.1">
    <property type="nucleotide sequence ID" value="NZ_VOGW01000016.1"/>
</dbReference>
<feature type="domain" description="Alanine racemase C-terminal" evidence="10">
    <location>
        <begin position="256"/>
        <end position="383"/>
    </location>
</feature>
<dbReference type="CDD" id="cd00430">
    <property type="entry name" value="PLPDE_III_AR"/>
    <property type="match status" value="1"/>
</dbReference>
<dbReference type="Proteomes" id="UP000320481">
    <property type="component" value="Unassembled WGS sequence"/>
</dbReference>
<feature type="binding site" evidence="7 9">
    <location>
        <position position="325"/>
    </location>
    <ligand>
        <name>substrate</name>
    </ligand>
</feature>
<accession>A0A5C6K469</accession>
<dbReference type="SUPFAM" id="SSF51419">
    <property type="entry name" value="PLP-binding barrel"/>
    <property type="match status" value="1"/>
</dbReference>
<keyword evidence="12" id="KW-1185">Reference proteome</keyword>
<evidence type="ECO:0000256" key="3">
    <source>
        <dbReference type="ARBA" id="ARBA00013089"/>
    </source>
</evidence>